<feature type="compositionally biased region" description="Basic and acidic residues" evidence="1">
    <location>
        <begin position="521"/>
        <end position="530"/>
    </location>
</feature>
<comment type="caution">
    <text evidence="3">The sequence shown here is derived from an EMBL/GenBank/DDBJ whole genome shotgun (WGS) entry which is preliminary data.</text>
</comment>
<feature type="region of interest" description="Disordered" evidence="1">
    <location>
        <begin position="659"/>
        <end position="704"/>
    </location>
</feature>
<gene>
    <name evidence="3" type="ORF">B0H16DRAFT_1849140</name>
</gene>
<reference evidence="3" key="1">
    <citation type="submission" date="2023-03" db="EMBL/GenBank/DDBJ databases">
        <title>Massive genome expansion in bonnet fungi (Mycena s.s.) driven by repeated elements and novel gene families across ecological guilds.</title>
        <authorList>
            <consortium name="Lawrence Berkeley National Laboratory"/>
            <person name="Harder C.B."/>
            <person name="Miyauchi S."/>
            <person name="Viragh M."/>
            <person name="Kuo A."/>
            <person name="Thoen E."/>
            <person name="Andreopoulos B."/>
            <person name="Lu D."/>
            <person name="Skrede I."/>
            <person name="Drula E."/>
            <person name="Henrissat B."/>
            <person name="Morin E."/>
            <person name="Kohler A."/>
            <person name="Barry K."/>
            <person name="LaButti K."/>
            <person name="Morin E."/>
            <person name="Salamov A."/>
            <person name="Lipzen A."/>
            <person name="Mereny Z."/>
            <person name="Hegedus B."/>
            <person name="Baldrian P."/>
            <person name="Stursova M."/>
            <person name="Weitz H."/>
            <person name="Taylor A."/>
            <person name="Grigoriev I.V."/>
            <person name="Nagy L.G."/>
            <person name="Martin F."/>
            <person name="Kauserud H."/>
        </authorList>
    </citation>
    <scope>NUCLEOTIDE SEQUENCE</scope>
    <source>
        <strain evidence="3">CBHHK182m</strain>
    </source>
</reference>
<feature type="compositionally biased region" description="Pro residues" evidence="1">
    <location>
        <begin position="674"/>
        <end position="704"/>
    </location>
</feature>
<keyword evidence="4" id="KW-1185">Reference proteome</keyword>
<feature type="compositionally biased region" description="Basic and acidic residues" evidence="1">
    <location>
        <begin position="623"/>
        <end position="634"/>
    </location>
</feature>
<feature type="region of interest" description="Disordered" evidence="1">
    <location>
        <begin position="578"/>
        <end position="638"/>
    </location>
</feature>
<evidence type="ECO:0000313" key="4">
    <source>
        <dbReference type="Proteomes" id="UP001215598"/>
    </source>
</evidence>
<evidence type="ECO:0000256" key="2">
    <source>
        <dbReference type="SAM" id="Phobius"/>
    </source>
</evidence>
<accession>A0AAD7IT60</accession>
<feature type="region of interest" description="Disordered" evidence="1">
    <location>
        <begin position="406"/>
        <end position="560"/>
    </location>
</feature>
<sequence length="704" mass="76066">PFCGRIIFPLFFLPPSLFLGAGYAAVFRARRCNTVPFAARQAVRFVGTMRYRWSCANGVGWARAREWCGVVHTRSSRATGTRRAMRTPSSSLLVSGAMWLCGRNGVVAQAGWAHAENEGAGAECCIPIYRGVSCGPGGAACAAVSLQYVRASLVIGPRAVSASLDGSERRFVRCAWYTCVSEAASQSAWMARAIVLMLLGSTSAHILRRPQVYTMLSLRPPYVAHSLFRLIRYSVSHSFIPVFGLTVSDIMTLDLTDPMARFSDMALKQQQLAQLIDHHDLPLVQSSARIALLQCVLVELLQCVLVELLQSLQYSIRLVLRATFCPTHPFPAVLARPIRPPHPTSNHHLLPILLGTLPLFFLLVLFAAFVLYRRRRAWEDTVRARALTPDEEYYWVPAQSSASGAGSWRRRSAVTGHAASTGAGTSAHSASSSWQRLGSVPPSPTPARTGTGMTWNGSDVLVLGPLPDAGAGAGTGADEKAPQTQSRADEKARARYGSPVPSTSPPGLEGFANNVDVEQQSAEKEKRRNEVTSSAKSDVDVDLTLSDADHAGADGDRADASTEATYGTAYSEYSDKSAAAHGHGHGHAHGTGAPQNQNPRPHPYAYASSSDGDSFDTASSYSTHEHDGDYDTHTHTHTRPSALLAQALLRLSRSPTFVTFESRGYSEPDSRRTPPTPPPHYSRPLPRIPVPVPPLPRPPSFSSS</sequence>
<feature type="compositionally biased region" description="Polar residues" evidence="1">
    <location>
        <begin position="446"/>
        <end position="457"/>
    </location>
</feature>
<keyword evidence="2" id="KW-1133">Transmembrane helix</keyword>
<organism evidence="3 4">
    <name type="scientific">Mycena metata</name>
    <dbReference type="NCBI Taxonomy" id="1033252"/>
    <lineage>
        <taxon>Eukaryota</taxon>
        <taxon>Fungi</taxon>
        <taxon>Dikarya</taxon>
        <taxon>Basidiomycota</taxon>
        <taxon>Agaricomycotina</taxon>
        <taxon>Agaricomycetes</taxon>
        <taxon>Agaricomycetidae</taxon>
        <taxon>Agaricales</taxon>
        <taxon>Marasmiineae</taxon>
        <taxon>Mycenaceae</taxon>
        <taxon>Mycena</taxon>
    </lineage>
</organism>
<feature type="compositionally biased region" description="Basic and acidic residues" evidence="1">
    <location>
        <begin position="477"/>
        <end position="493"/>
    </location>
</feature>
<evidence type="ECO:0000256" key="1">
    <source>
        <dbReference type="SAM" id="MobiDB-lite"/>
    </source>
</evidence>
<feature type="compositionally biased region" description="Polar residues" evidence="1">
    <location>
        <begin position="607"/>
        <end position="622"/>
    </location>
</feature>
<protein>
    <submittedName>
        <fullName evidence="3">Uncharacterized protein</fullName>
    </submittedName>
</protein>
<proteinExistence type="predicted"/>
<name>A0AAD7IT60_9AGAR</name>
<feature type="compositionally biased region" description="Basic and acidic residues" evidence="1">
    <location>
        <begin position="547"/>
        <end position="560"/>
    </location>
</feature>
<dbReference type="AlphaFoldDB" id="A0AAD7IT60"/>
<dbReference type="Proteomes" id="UP001215598">
    <property type="component" value="Unassembled WGS sequence"/>
</dbReference>
<feature type="compositionally biased region" description="Low complexity" evidence="1">
    <location>
        <begin position="406"/>
        <end position="433"/>
    </location>
</feature>
<dbReference type="EMBL" id="JARKIB010000073">
    <property type="protein sequence ID" value="KAJ7748340.1"/>
    <property type="molecule type" value="Genomic_DNA"/>
</dbReference>
<evidence type="ECO:0000313" key="3">
    <source>
        <dbReference type="EMBL" id="KAJ7748340.1"/>
    </source>
</evidence>
<keyword evidence="2" id="KW-0472">Membrane</keyword>
<feature type="non-terminal residue" evidence="3">
    <location>
        <position position="704"/>
    </location>
</feature>
<keyword evidence="2" id="KW-0812">Transmembrane</keyword>
<feature type="transmembrane region" description="Helical" evidence="2">
    <location>
        <begin position="349"/>
        <end position="372"/>
    </location>
</feature>